<comment type="caution">
    <text evidence="1">The sequence shown here is derived from an EMBL/GenBank/DDBJ whole genome shotgun (WGS) entry which is preliminary data.</text>
</comment>
<accession>A0ABU8EN09</accession>
<dbReference type="Pfam" id="PF03695">
    <property type="entry name" value="UPF0149"/>
    <property type="match status" value="1"/>
</dbReference>
<protein>
    <submittedName>
        <fullName evidence="1">UPF0149 family protein</fullName>
    </submittedName>
</protein>
<proteinExistence type="predicted"/>
<sequence length="197" mass="21592">MIEFTQTDKHVLASWLASSEMAPSAMPLPQLEGYLFALIAAPAPIIEDIWVSEALGNKSEQLADDKLFALMAFHNDVSDHVFEKGYALSSRISMMQPSAANLSKDSELHLWALGFTQGIKHYIEPIVSANNLNGELSEALAMTLGYLCFFADLNNEASLCDDVISLLEPFAEGYAELIEACVMDAGLIEEDDLDDLE</sequence>
<dbReference type="SUPFAM" id="SSF101327">
    <property type="entry name" value="YgfB-like"/>
    <property type="match status" value="1"/>
</dbReference>
<dbReference type="RefSeq" id="WP_336434331.1">
    <property type="nucleotide sequence ID" value="NZ_JBAWKS010000001.1"/>
</dbReference>
<keyword evidence="2" id="KW-1185">Reference proteome</keyword>
<gene>
    <name evidence="1" type="ORF">WAE96_01310</name>
</gene>
<dbReference type="InterPro" id="IPR011978">
    <property type="entry name" value="YgfB-like"/>
</dbReference>
<dbReference type="InterPro" id="IPR036255">
    <property type="entry name" value="YgfB-like_sf"/>
</dbReference>
<dbReference type="EMBL" id="JBAWKS010000001">
    <property type="protein sequence ID" value="MEI4548343.1"/>
    <property type="molecule type" value="Genomic_DNA"/>
</dbReference>
<reference evidence="1 2" key="1">
    <citation type="submission" date="2023-12" db="EMBL/GenBank/DDBJ databases">
        <title>Friends and Foes: Symbiotic and Algicidal bacterial influence on Karenia brevis blooms.</title>
        <authorList>
            <person name="Fei C."/>
            <person name="Mohamed A.R."/>
            <person name="Booker A."/>
            <person name="Arshad M."/>
            <person name="Klass S."/>
            <person name="Ahn S."/>
            <person name="Gilbert P.M."/>
            <person name="Heil C.A."/>
            <person name="Martinez J.M."/>
            <person name="Amin S.A."/>
        </authorList>
    </citation>
    <scope>NUCLEOTIDE SEQUENCE [LARGE SCALE GENOMIC DNA]</scope>
    <source>
        <strain evidence="1 2">CE15</strain>
    </source>
</reference>
<organism evidence="1 2">
    <name type="scientific">Pseudoalteromonas spongiae</name>
    <dbReference type="NCBI Taxonomy" id="298657"/>
    <lineage>
        <taxon>Bacteria</taxon>
        <taxon>Pseudomonadati</taxon>
        <taxon>Pseudomonadota</taxon>
        <taxon>Gammaproteobacteria</taxon>
        <taxon>Alteromonadales</taxon>
        <taxon>Pseudoalteromonadaceae</taxon>
        <taxon>Pseudoalteromonas</taxon>
    </lineage>
</organism>
<evidence type="ECO:0000313" key="1">
    <source>
        <dbReference type="EMBL" id="MEI4548343.1"/>
    </source>
</evidence>
<evidence type="ECO:0000313" key="2">
    <source>
        <dbReference type="Proteomes" id="UP001382455"/>
    </source>
</evidence>
<dbReference type="Proteomes" id="UP001382455">
    <property type="component" value="Unassembled WGS sequence"/>
</dbReference>
<name>A0ABU8EN09_9GAMM</name>